<comment type="caution">
    <text evidence="4">The sequence shown here is derived from an EMBL/GenBank/DDBJ whole genome shotgun (WGS) entry which is preliminary data.</text>
</comment>
<feature type="domain" description="Extracellular matrix-binding protein ebh GA module" evidence="3">
    <location>
        <begin position="307"/>
        <end position="359"/>
    </location>
</feature>
<feature type="region of interest" description="Disordered" evidence="2">
    <location>
        <begin position="361"/>
        <end position="408"/>
    </location>
</feature>
<keyword evidence="5" id="KW-1185">Reference proteome</keyword>
<feature type="compositionally biased region" description="Basic and acidic residues" evidence="2">
    <location>
        <begin position="362"/>
        <end position="381"/>
    </location>
</feature>
<dbReference type="Gene3D" id="3.10.20.890">
    <property type="match status" value="1"/>
</dbReference>
<dbReference type="Proteomes" id="UP001481872">
    <property type="component" value="Unassembled WGS sequence"/>
</dbReference>
<dbReference type="InterPro" id="IPR002988">
    <property type="entry name" value="GA_module"/>
</dbReference>
<protein>
    <submittedName>
        <fullName evidence="4">YSIRK-type signal peptide-containing protein</fullName>
    </submittedName>
</protein>
<evidence type="ECO:0000313" key="5">
    <source>
        <dbReference type="Proteomes" id="UP001481872"/>
    </source>
</evidence>
<dbReference type="RefSeq" id="WP_349053945.1">
    <property type="nucleotide sequence ID" value="NZ_JBBNPS010000011.1"/>
</dbReference>
<feature type="domain" description="Extracellular matrix-binding protein ebh GA module" evidence="3">
    <location>
        <begin position="249"/>
        <end position="300"/>
    </location>
</feature>
<reference evidence="4 5" key="1">
    <citation type="submission" date="2024-04" db="EMBL/GenBank/DDBJ databases">
        <title>Human intestinal bacterial collection.</title>
        <authorList>
            <person name="Pauvert C."/>
            <person name="Hitch T.C.A."/>
            <person name="Clavel T."/>
        </authorList>
    </citation>
    <scope>NUCLEOTIDE SEQUENCE [LARGE SCALE GENOMIC DNA]</scope>
    <source>
        <strain evidence="4 5">CLA-SR-H026</strain>
    </source>
</reference>
<evidence type="ECO:0000313" key="4">
    <source>
        <dbReference type="EMBL" id="MEQ3353697.1"/>
    </source>
</evidence>
<sequence>MKQKEQCPRYGMRKLSVGFVSCLLGFTLIAGFIPGKSYASGAGGNDLSAAKRNGTVVEYRLTSHHGKHDKVDAKSSATSNEDVQRKSVEYDREKARIKWKALKHEISDIDGLWINGNQYTKGRKKDKLHRGQYYYDKGKVYINPGLRKGDVVNLKIKGKDNGFKYDGRNLNAIKDKDLFPLRTPNPIKVGDPNALTKAEKQEIIRQVKQLNPHAEKFEYNGKYLILYYPDGSRWGIRLATILVKDESKASEKELVKAKEEAKATVDQLDELSKDEKTDAKTSIDQAADKEAIDKIVNEATKTNNERAQAKKELAKVKEEAKATVDLLDELSKDEKTDAKTSIDQAADKEAIDKIVNEATKTNNERAQVKKELAKAKEEAKATVDQLDELSKDEKTDAKTSIDQAADKEAIDKIVNEATKTNNERAQAKKE</sequence>
<accession>A0ABV1J676</accession>
<evidence type="ECO:0000256" key="1">
    <source>
        <dbReference type="ARBA" id="ARBA00022729"/>
    </source>
</evidence>
<feature type="region of interest" description="Disordered" evidence="2">
    <location>
        <begin position="63"/>
        <end position="85"/>
    </location>
</feature>
<feature type="compositionally biased region" description="Basic and acidic residues" evidence="2">
    <location>
        <begin position="388"/>
        <end position="408"/>
    </location>
</feature>
<dbReference type="Pfam" id="PF01468">
    <property type="entry name" value="GA"/>
    <property type="match status" value="3"/>
</dbReference>
<keyword evidence="1" id="KW-0732">Signal</keyword>
<feature type="non-terminal residue" evidence="4">
    <location>
        <position position="430"/>
    </location>
</feature>
<organism evidence="4 5">
    <name type="scientific">Aedoeadaptatus acetigenes</name>
    <dbReference type="NCBI Taxonomy" id="2981723"/>
    <lineage>
        <taxon>Bacteria</taxon>
        <taxon>Bacillati</taxon>
        <taxon>Bacillota</taxon>
        <taxon>Tissierellia</taxon>
        <taxon>Tissierellales</taxon>
        <taxon>Peptoniphilaceae</taxon>
        <taxon>Aedoeadaptatus</taxon>
    </lineage>
</organism>
<dbReference type="EMBL" id="JBBNPS010000011">
    <property type="protein sequence ID" value="MEQ3353697.1"/>
    <property type="molecule type" value="Genomic_DNA"/>
</dbReference>
<dbReference type="InterPro" id="IPR020840">
    <property type="entry name" value="Extracell_matrix-bd_GA"/>
</dbReference>
<gene>
    <name evidence="4" type="ORF">AAA081_05195</name>
</gene>
<name>A0ABV1J676_9FIRM</name>
<feature type="domain" description="Extracellular matrix-binding protein ebh GA module" evidence="3">
    <location>
        <begin position="366"/>
        <end position="418"/>
    </location>
</feature>
<dbReference type="SMART" id="SM00844">
    <property type="entry name" value="GA"/>
    <property type="match status" value="3"/>
</dbReference>
<proteinExistence type="predicted"/>
<dbReference type="Pfam" id="PF18938">
    <property type="entry name" value="aRib"/>
    <property type="match status" value="1"/>
</dbReference>
<evidence type="ECO:0000256" key="2">
    <source>
        <dbReference type="SAM" id="MobiDB-lite"/>
    </source>
</evidence>
<dbReference type="InterPro" id="IPR044024">
    <property type="entry name" value="aRib"/>
</dbReference>
<evidence type="ECO:0000259" key="3">
    <source>
        <dbReference type="SMART" id="SM00844"/>
    </source>
</evidence>
<dbReference type="Gene3D" id="1.20.5.420">
    <property type="entry name" value="Immunoglobulin FC, subunit C"/>
    <property type="match status" value="3"/>
</dbReference>